<dbReference type="AlphaFoldDB" id="A0A564YQ16"/>
<name>A0A564YQ16_HYMDI</name>
<protein>
    <submittedName>
        <fullName evidence="2">Uncharacterized protein</fullName>
    </submittedName>
</protein>
<evidence type="ECO:0000313" key="3">
    <source>
        <dbReference type="Proteomes" id="UP000321570"/>
    </source>
</evidence>
<gene>
    <name evidence="2" type="ORF">WMSIL1_LOCUS8050</name>
</gene>
<keyword evidence="3" id="KW-1185">Reference proteome</keyword>
<proteinExistence type="predicted"/>
<accession>A0A564YQ16</accession>
<feature type="compositionally biased region" description="Acidic residues" evidence="1">
    <location>
        <begin position="23"/>
        <end position="36"/>
    </location>
</feature>
<feature type="non-terminal residue" evidence="2">
    <location>
        <position position="111"/>
    </location>
</feature>
<reference evidence="2 3" key="1">
    <citation type="submission" date="2019-07" db="EMBL/GenBank/DDBJ databases">
        <authorList>
            <person name="Jastrzebski P J."/>
            <person name="Paukszto L."/>
            <person name="Jastrzebski P J."/>
        </authorList>
    </citation>
    <scope>NUCLEOTIDE SEQUENCE [LARGE SCALE GENOMIC DNA]</scope>
    <source>
        <strain evidence="2 3">WMS-il1</strain>
    </source>
</reference>
<sequence>MNHSSSLQDAKDIPDDAFSLAESESEGDTDQDDADIWDLKESMNLSLGEPDQPITEEIPGKSPSAKNISASVKPTANGGVKHSTDIKMPNLFGKSSFPWGSKGKGKQTAEA</sequence>
<evidence type="ECO:0000256" key="1">
    <source>
        <dbReference type="SAM" id="MobiDB-lite"/>
    </source>
</evidence>
<feature type="region of interest" description="Disordered" evidence="1">
    <location>
        <begin position="1"/>
        <end position="111"/>
    </location>
</feature>
<evidence type="ECO:0000313" key="2">
    <source>
        <dbReference type="EMBL" id="VUZ48788.1"/>
    </source>
</evidence>
<dbReference type="Proteomes" id="UP000321570">
    <property type="component" value="Unassembled WGS sequence"/>
</dbReference>
<dbReference type="EMBL" id="CABIJS010000310">
    <property type="protein sequence ID" value="VUZ48788.1"/>
    <property type="molecule type" value="Genomic_DNA"/>
</dbReference>
<organism evidence="2 3">
    <name type="scientific">Hymenolepis diminuta</name>
    <name type="common">Rat tapeworm</name>
    <dbReference type="NCBI Taxonomy" id="6216"/>
    <lineage>
        <taxon>Eukaryota</taxon>
        <taxon>Metazoa</taxon>
        <taxon>Spiralia</taxon>
        <taxon>Lophotrochozoa</taxon>
        <taxon>Platyhelminthes</taxon>
        <taxon>Cestoda</taxon>
        <taxon>Eucestoda</taxon>
        <taxon>Cyclophyllidea</taxon>
        <taxon>Hymenolepididae</taxon>
        <taxon>Hymenolepis</taxon>
    </lineage>
</organism>
<feature type="compositionally biased region" description="Polar residues" evidence="1">
    <location>
        <begin position="64"/>
        <end position="74"/>
    </location>
</feature>